<dbReference type="AlphaFoldDB" id="A0A9P5TJ11"/>
<organism evidence="3 4">
    <name type="scientific">Gymnopilus junonius</name>
    <name type="common">Spectacular rustgill mushroom</name>
    <name type="synonym">Gymnopilus spectabilis subsp. junonius</name>
    <dbReference type="NCBI Taxonomy" id="109634"/>
    <lineage>
        <taxon>Eukaryota</taxon>
        <taxon>Fungi</taxon>
        <taxon>Dikarya</taxon>
        <taxon>Basidiomycota</taxon>
        <taxon>Agaricomycotina</taxon>
        <taxon>Agaricomycetes</taxon>
        <taxon>Agaricomycetidae</taxon>
        <taxon>Agaricales</taxon>
        <taxon>Agaricineae</taxon>
        <taxon>Hymenogastraceae</taxon>
        <taxon>Gymnopilus</taxon>
    </lineage>
</organism>
<gene>
    <name evidence="3" type="ORF">CPB84DRAFT_1792141</name>
</gene>
<proteinExistence type="predicted"/>
<dbReference type="PANTHER" id="PTHR34883">
    <property type="entry name" value="SERINE-RICH PROTEIN, PUTATIVE-RELATED-RELATED"/>
    <property type="match status" value="1"/>
</dbReference>
<evidence type="ECO:0000256" key="2">
    <source>
        <dbReference type="SAM" id="SignalP"/>
    </source>
</evidence>
<keyword evidence="2" id="KW-0732">Signal</keyword>
<accession>A0A9P5TJ11</accession>
<feature type="signal peptide" evidence="2">
    <location>
        <begin position="1"/>
        <end position="19"/>
    </location>
</feature>
<evidence type="ECO:0000313" key="4">
    <source>
        <dbReference type="Proteomes" id="UP000724874"/>
    </source>
</evidence>
<dbReference type="Gene3D" id="2.60.40.420">
    <property type="entry name" value="Cupredoxins - blue copper proteins"/>
    <property type="match status" value="1"/>
</dbReference>
<dbReference type="InterPro" id="IPR052953">
    <property type="entry name" value="Ser-rich/MCO-related"/>
</dbReference>
<feature type="chain" id="PRO_5040336201" evidence="2">
    <location>
        <begin position="20"/>
        <end position="252"/>
    </location>
</feature>
<dbReference type="EMBL" id="JADNYJ010000135">
    <property type="protein sequence ID" value="KAF8881053.1"/>
    <property type="molecule type" value="Genomic_DNA"/>
</dbReference>
<name>A0A9P5TJ11_GYMJU</name>
<keyword evidence="4" id="KW-1185">Reference proteome</keyword>
<protein>
    <submittedName>
        <fullName evidence="3">Uncharacterized protein</fullName>
    </submittedName>
</protein>
<dbReference type="OrthoDB" id="1921208at2759"/>
<dbReference type="InterPro" id="IPR008972">
    <property type="entry name" value="Cupredoxin"/>
</dbReference>
<dbReference type="PANTHER" id="PTHR34883:SF16">
    <property type="entry name" value="RICH PROTEIN, PUTATIVE-RELATED"/>
    <property type="match status" value="1"/>
</dbReference>
<evidence type="ECO:0000256" key="1">
    <source>
        <dbReference type="SAM" id="MobiDB-lite"/>
    </source>
</evidence>
<feature type="region of interest" description="Disordered" evidence="1">
    <location>
        <begin position="181"/>
        <end position="229"/>
    </location>
</feature>
<dbReference type="Proteomes" id="UP000724874">
    <property type="component" value="Unassembled WGS sequence"/>
</dbReference>
<evidence type="ECO:0000313" key="3">
    <source>
        <dbReference type="EMBL" id="KAF8881053.1"/>
    </source>
</evidence>
<sequence length="252" mass="25552">MTLSTIQVLFFAALPIAYAVTFEVHVGAPRTPGCSPASFGDVAAGSIVNFVFHPGNNTVTQAVSNDPCSVLDGGFDTGLVAVSTGTTTKSYVIPAETEPLYFSCGDASKCQSRSIFTISTAQLRAPSSNTFQVQAIQARQAGPTSVTSLDASNTLGSHNPSTFSGGSIALPSSIHDGPTGSVTDSLVLSTTTHPTPSSTGSTSGSTTVSGSGTGTTLASASTTSGTTSGAETTYIRKSLMILGPIFLFWGFL</sequence>
<comment type="caution">
    <text evidence="3">The sequence shown here is derived from an EMBL/GenBank/DDBJ whole genome shotgun (WGS) entry which is preliminary data.</text>
</comment>
<reference evidence="3" key="1">
    <citation type="submission" date="2020-11" db="EMBL/GenBank/DDBJ databases">
        <authorList>
            <consortium name="DOE Joint Genome Institute"/>
            <person name="Ahrendt S."/>
            <person name="Riley R."/>
            <person name="Andreopoulos W."/>
            <person name="LaButti K."/>
            <person name="Pangilinan J."/>
            <person name="Ruiz-duenas F.J."/>
            <person name="Barrasa J.M."/>
            <person name="Sanchez-Garcia M."/>
            <person name="Camarero S."/>
            <person name="Miyauchi S."/>
            <person name="Serrano A."/>
            <person name="Linde D."/>
            <person name="Babiker R."/>
            <person name="Drula E."/>
            <person name="Ayuso-Fernandez I."/>
            <person name="Pacheco R."/>
            <person name="Padilla G."/>
            <person name="Ferreira P."/>
            <person name="Barriuso J."/>
            <person name="Kellner H."/>
            <person name="Castanera R."/>
            <person name="Alfaro M."/>
            <person name="Ramirez L."/>
            <person name="Pisabarro A.G."/>
            <person name="Kuo A."/>
            <person name="Tritt A."/>
            <person name="Lipzen A."/>
            <person name="He G."/>
            <person name="Yan M."/>
            <person name="Ng V."/>
            <person name="Cullen D."/>
            <person name="Martin F."/>
            <person name="Rosso M.-N."/>
            <person name="Henrissat B."/>
            <person name="Hibbett D."/>
            <person name="Martinez A.T."/>
            <person name="Grigoriev I.V."/>
        </authorList>
    </citation>
    <scope>NUCLEOTIDE SEQUENCE</scope>
    <source>
        <strain evidence="3">AH 44721</strain>
    </source>
</reference>